<dbReference type="Proteomes" id="UP000662572">
    <property type="component" value="Unassembled WGS sequence"/>
</dbReference>
<dbReference type="AlphaFoldDB" id="A0A918UTW8"/>
<proteinExistence type="predicted"/>
<name>A0A918UTW8_9CAUL</name>
<sequence length="51" mass="5632">MADTGLGQANPVTCPGDMAFRHEGIEHLQEVKVEPGDMNLAHIKPYQNELE</sequence>
<dbReference type="EMBL" id="BMZB01000002">
    <property type="protein sequence ID" value="GGZ32712.1"/>
    <property type="molecule type" value="Genomic_DNA"/>
</dbReference>
<comment type="caution">
    <text evidence="1">The sequence shown here is derived from an EMBL/GenBank/DDBJ whole genome shotgun (WGS) entry which is preliminary data.</text>
</comment>
<evidence type="ECO:0000313" key="2">
    <source>
        <dbReference type="Proteomes" id="UP000662572"/>
    </source>
</evidence>
<protein>
    <submittedName>
        <fullName evidence="1">Uncharacterized protein</fullName>
    </submittedName>
</protein>
<organism evidence="1 2">
    <name type="scientific">Asticcacaulis endophyticus</name>
    <dbReference type="NCBI Taxonomy" id="1395890"/>
    <lineage>
        <taxon>Bacteria</taxon>
        <taxon>Pseudomonadati</taxon>
        <taxon>Pseudomonadota</taxon>
        <taxon>Alphaproteobacteria</taxon>
        <taxon>Caulobacterales</taxon>
        <taxon>Caulobacteraceae</taxon>
        <taxon>Asticcacaulis</taxon>
    </lineage>
</organism>
<gene>
    <name evidence="1" type="ORF">GCM10011273_18640</name>
</gene>
<keyword evidence="2" id="KW-1185">Reference proteome</keyword>
<reference evidence="1" key="1">
    <citation type="journal article" date="2014" name="Int. J. Syst. Evol. Microbiol.">
        <title>Complete genome sequence of Corynebacterium casei LMG S-19264T (=DSM 44701T), isolated from a smear-ripened cheese.</title>
        <authorList>
            <consortium name="US DOE Joint Genome Institute (JGI-PGF)"/>
            <person name="Walter F."/>
            <person name="Albersmeier A."/>
            <person name="Kalinowski J."/>
            <person name="Ruckert C."/>
        </authorList>
    </citation>
    <scope>NUCLEOTIDE SEQUENCE</scope>
    <source>
        <strain evidence="1">KCTC 32296</strain>
    </source>
</reference>
<evidence type="ECO:0000313" key="1">
    <source>
        <dbReference type="EMBL" id="GGZ32712.1"/>
    </source>
</evidence>
<reference evidence="1" key="2">
    <citation type="submission" date="2020-09" db="EMBL/GenBank/DDBJ databases">
        <authorList>
            <person name="Sun Q."/>
            <person name="Kim S."/>
        </authorList>
    </citation>
    <scope>NUCLEOTIDE SEQUENCE</scope>
    <source>
        <strain evidence="1">KCTC 32296</strain>
    </source>
</reference>
<accession>A0A918UTW8</accession>